<feature type="transmembrane region" description="Helical" evidence="8">
    <location>
        <begin position="206"/>
        <end position="230"/>
    </location>
</feature>
<feature type="compositionally biased region" description="Gly residues" evidence="7">
    <location>
        <begin position="1411"/>
        <end position="1421"/>
    </location>
</feature>
<feature type="region of interest" description="Disordered" evidence="7">
    <location>
        <begin position="596"/>
        <end position="627"/>
    </location>
</feature>
<evidence type="ECO:0000256" key="4">
    <source>
        <dbReference type="ARBA" id="ARBA00022989"/>
    </source>
</evidence>
<keyword evidence="5" id="KW-0406">Ion transport</keyword>
<dbReference type="Pfam" id="PF00999">
    <property type="entry name" value="Na_H_Exchanger"/>
    <property type="match status" value="1"/>
</dbReference>
<keyword evidence="11" id="KW-1185">Reference proteome</keyword>
<feature type="compositionally biased region" description="Low complexity" evidence="7">
    <location>
        <begin position="1028"/>
        <end position="1037"/>
    </location>
</feature>
<feature type="compositionally biased region" description="Polar residues" evidence="7">
    <location>
        <begin position="1445"/>
        <end position="1456"/>
    </location>
</feature>
<feature type="compositionally biased region" description="Low complexity" evidence="7">
    <location>
        <begin position="1359"/>
        <end position="1373"/>
    </location>
</feature>
<evidence type="ECO:0000256" key="2">
    <source>
        <dbReference type="ARBA" id="ARBA00022448"/>
    </source>
</evidence>
<feature type="compositionally biased region" description="Polar residues" evidence="7">
    <location>
        <begin position="596"/>
        <end position="609"/>
    </location>
</feature>
<evidence type="ECO:0000256" key="7">
    <source>
        <dbReference type="SAM" id="MobiDB-lite"/>
    </source>
</evidence>
<feature type="compositionally biased region" description="Basic and acidic residues" evidence="7">
    <location>
        <begin position="1235"/>
        <end position="1247"/>
    </location>
</feature>
<feature type="transmembrane region" description="Helical" evidence="8">
    <location>
        <begin position="125"/>
        <end position="148"/>
    </location>
</feature>
<feature type="transmembrane region" description="Helical" evidence="8">
    <location>
        <begin position="355"/>
        <end position="377"/>
    </location>
</feature>
<keyword evidence="6 8" id="KW-0472">Membrane</keyword>
<comment type="subcellular location">
    <subcellularLocation>
        <location evidence="1">Membrane</location>
        <topology evidence="1">Multi-pass membrane protein</topology>
    </subcellularLocation>
</comment>
<feature type="region of interest" description="Disordered" evidence="7">
    <location>
        <begin position="1122"/>
        <end position="1283"/>
    </location>
</feature>
<feature type="compositionally biased region" description="Polar residues" evidence="7">
    <location>
        <begin position="1195"/>
        <end position="1232"/>
    </location>
</feature>
<evidence type="ECO:0000313" key="11">
    <source>
        <dbReference type="Proteomes" id="UP000723463"/>
    </source>
</evidence>
<feature type="region of interest" description="Disordered" evidence="7">
    <location>
        <begin position="966"/>
        <end position="1002"/>
    </location>
</feature>
<evidence type="ECO:0000313" key="10">
    <source>
        <dbReference type="EMBL" id="KAF9545154.1"/>
    </source>
</evidence>
<feature type="region of interest" description="Disordered" evidence="7">
    <location>
        <begin position="495"/>
        <end position="522"/>
    </location>
</feature>
<gene>
    <name evidence="10" type="primary">KHA1_2</name>
    <name evidence="10" type="ORF">EC957_011224</name>
</gene>
<feature type="transmembrane region" description="Helical" evidence="8">
    <location>
        <begin position="277"/>
        <end position="310"/>
    </location>
</feature>
<dbReference type="Gene3D" id="1.20.1530.20">
    <property type="match status" value="1"/>
</dbReference>
<dbReference type="PANTHER" id="PTHR32468">
    <property type="entry name" value="CATION/H + ANTIPORTER"/>
    <property type="match status" value="1"/>
</dbReference>
<dbReference type="GO" id="GO:0016020">
    <property type="term" value="C:membrane"/>
    <property type="evidence" value="ECO:0007669"/>
    <property type="project" value="UniProtKB-SubCell"/>
</dbReference>
<dbReference type="InterPro" id="IPR038770">
    <property type="entry name" value="Na+/solute_symporter_sf"/>
</dbReference>
<dbReference type="GO" id="GO:1902600">
    <property type="term" value="P:proton transmembrane transport"/>
    <property type="evidence" value="ECO:0007669"/>
    <property type="project" value="InterPro"/>
</dbReference>
<dbReference type="GO" id="GO:0015297">
    <property type="term" value="F:antiporter activity"/>
    <property type="evidence" value="ECO:0007669"/>
    <property type="project" value="InterPro"/>
</dbReference>
<keyword evidence="3 8" id="KW-0812">Transmembrane</keyword>
<dbReference type="Proteomes" id="UP000723463">
    <property type="component" value="Unassembled WGS sequence"/>
</dbReference>
<feature type="transmembrane region" description="Helical" evidence="8">
    <location>
        <begin position="31"/>
        <end position="52"/>
    </location>
</feature>
<accession>A0A9P6K3X9</accession>
<organism evidence="10 11">
    <name type="scientific">Mortierella hygrophila</name>
    <dbReference type="NCBI Taxonomy" id="979708"/>
    <lineage>
        <taxon>Eukaryota</taxon>
        <taxon>Fungi</taxon>
        <taxon>Fungi incertae sedis</taxon>
        <taxon>Mucoromycota</taxon>
        <taxon>Mortierellomycotina</taxon>
        <taxon>Mortierellomycetes</taxon>
        <taxon>Mortierellales</taxon>
        <taxon>Mortierellaceae</taxon>
        <taxon>Mortierella</taxon>
    </lineage>
</organism>
<feature type="transmembrane region" description="Helical" evidence="8">
    <location>
        <begin position="64"/>
        <end position="81"/>
    </location>
</feature>
<evidence type="ECO:0000256" key="6">
    <source>
        <dbReference type="ARBA" id="ARBA00023136"/>
    </source>
</evidence>
<name>A0A9P6K3X9_9FUNG</name>
<evidence type="ECO:0000259" key="9">
    <source>
        <dbReference type="Pfam" id="PF00999"/>
    </source>
</evidence>
<proteinExistence type="predicted"/>
<dbReference type="InterPro" id="IPR006153">
    <property type="entry name" value="Cation/H_exchanger_TM"/>
</dbReference>
<protein>
    <submittedName>
        <fullName evidence="10">K(+)/H(+) antiporter</fullName>
    </submittedName>
</protein>
<feature type="region of interest" description="Disordered" evidence="7">
    <location>
        <begin position="1346"/>
        <end position="1390"/>
    </location>
</feature>
<feature type="transmembrane region" description="Helical" evidence="8">
    <location>
        <begin position="419"/>
        <end position="441"/>
    </location>
</feature>
<feature type="region of interest" description="Disordered" evidence="7">
    <location>
        <begin position="1403"/>
        <end position="1456"/>
    </location>
</feature>
<feature type="compositionally biased region" description="Low complexity" evidence="7">
    <location>
        <begin position="1147"/>
        <end position="1159"/>
    </location>
</feature>
<evidence type="ECO:0000256" key="5">
    <source>
        <dbReference type="ARBA" id="ARBA00023065"/>
    </source>
</evidence>
<dbReference type="EMBL" id="JAAAXW010000077">
    <property type="protein sequence ID" value="KAF9545154.1"/>
    <property type="molecule type" value="Genomic_DNA"/>
</dbReference>
<sequence>MNSTAEPGKSTEGGNILSGSNPIAVNLTDPLPLFLVQTVIILTLCYGVNILFHRIRQPRVVAEVISGIILGPSIMGQIPGFNDIIFPSQSIPFLTLVSNLGLVLFLFLVGLELDPKLILKRAKHALGISIAGLLVPFAFSCGVAILLYNKFEKAPKEGGADEGAPVTPPPFGQFLLTCGVAMSLTAFPVLARILAEMQLMSTTVGFITVCAAAAGDIVAWILLALLVSLINATTPIMPLYVVLMAFGWCLILVYAVRPLLLSLVRLTHSEEEPSQKMIAITLVIVLTSAFVTNTIGIHAIFGGFLVGLLIPHDSGFAEGLTRRIEDLVGVYFLPIFFACSGLKTQVSLLNNGETWGLVIMVTLISCFGKMLGCVSAARANGMTWRESFSIGLLMNCKGLVEYIILNIGHDAGVISDRVFVIMIAMCVLLTMVSTPFVGYLYPVAYQKELEVRREAERKQNAIALKRSLTGDSEKHDSVKVEKAGFFAGIANKLRRRGGKGQGHGRQQSSNQGDNNHLDAIDSRTDYDDLKDIRVDSSPSLYGEEVHGDHQQPAWKQKNGIMFCLDKTPNAPGVMTLLQLFSGTAVRGVTAMTSNKADTNSTTIAGGSDTTEGRRSSKDEKLRVDQEGERYKGVLQPSIDISDPEGNRTKLQHKQRRQEAIVEYEVNYSKIYAIRLLHISERTSAAMLTASRCMDRLYKDTVMMMVMAFAKLNSVPLKPLVAISTDAAQSTVAQDILDRAGDLNVGWIVYPWNSSHLTDLPSAHQAGQPTSGNHLQPGIMMSMANTSVTARSAVSMPGTPLVATHDFGQPTTGAGGGMFFGSSAAPDTSVEAPRQFPYNVSRYFDHDEAQKIASGGHVDLSSSGQSHRTSIASNTKVLSKLIRSSAKSNISTAVLVDRGLGLFGGVEHLVVPLLGGQDDYETLCLASCLARSTRCFVTILRVASSLAESAGEGIGQAYTFQAHNQHHARNGSGINDRSVPPTPHAGRHSEEHFDDHPRHLSHQGEIVPKDDPTLFKKFFPCKPLFQGGQTQHQQQILQRNRSAGRLGDGPLLDDKGMIADDESLEDDDERWDLEEGVMTLSFQELNDAILWARSCLTAQDLMVMGFDSAATTPIGGGGGGTGAGVGLLSRTPSQQGAGGRGLKRAKSDLSSRIASASSPDDGTRSNITSATDSIHRIHSPPMSPPSILERRGINLSPPSRSDSPHQSRLQPLQDTSFFSPSTSALSTPGSQAQEGDVQRVGRSMEKKKAGGSRLLSRSRSHGARSTSRGRRPDTPGVVSNVTAGLGGSALTTCQVMLGLAADRMIQSGVVSSLLVVRSRWFLERTNPSSSHHHYHAADILNQFRFNTSSQDQQQHRRASSDQQGHHSSQQQQQQKRFSLYHTEQQQHHTRKFSQEMMQELVVDGQGRTPTSGGLGVSSGAGGARVPDVTFVDMSSVPVEDAGGKSELQTPRMSSESV</sequence>
<evidence type="ECO:0000256" key="3">
    <source>
        <dbReference type="ARBA" id="ARBA00022692"/>
    </source>
</evidence>
<evidence type="ECO:0000256" key="8">
    <source>
        <dbReference type="SAM" id="Phobius"/>
    </source>
</evidence>
<dbReference type="InterPro" id="IPR050794">
    <property type="entry name" value="CPA2_transporter"/>
</dbReference>
<keyword evidence="4 8" id="KW-1133">Transmembrane helix</keyword>
<feature type="domain" description="Cation/H+ exchanger transmembrane" evidence="9">
    <location>
        <begin position="41"/>
        <end position="432"/>
    </location>
</feature>
<feature type="transmembrane region" description="Helical" evidence="8">
    <location>
        <begin position="93"/>
        <end position="113"/>
    </location>
</feature>
<feature type="region of interest" description="Disordered" evidence="7">
    <location>
        <begin position="1028"/>
        <end position="1055"/>
    </location>
</feature>
<comment type="caution">
    <text evidence="10">The sequence shown here is derived from an EMBL/GenBank/DDBJ whole genome shotgun (WGS) entry which is preliminary data.</text>
</comment>
<keyword evidence="2" id="KW-0813">Transport</keyword>
<reference evidence="10" key="1">
    <citation type="journal article" date="2020" name="Fungal Divers.">
        <title>Resolving the Mortierellaceae phylogeny through synthesis of multi-gene phylogenetics and phylogenomics.</title>
        <authorList>
            <person name="Vandepol N."/>
            <person name="Liber J."/>
            <person name="Desiro A."/>
            <person name="Na H."/>
            <person name="Kennedy M."/>
            <person name="Barry K."/>
            <person name="Grigoriev I.V."/>
            <person name="Miller A.N."/>
            <person name="O'Donnell K."/>
            <person name="Stajich J.E."/>
            <person name="Bonito G."/>
        </authorList>
    </citation>
    <scope>NUCLEOTIDE SEQUENCE</scope>
    <source>
        <strain evidence="10">NRRL 2591</strain>
    </source>
</reference>
<feature type="transmembrane region" description="Helical" evidence="8">
    <location>
        <begin position="236"/>
        <end position="256"/>
    </location>
</feature>
<dbReference type="PANTHER" id="PTHR32468:SF0">
    <property type="entry name" value="K(+)_H(+) ANTIPORTER 1"/>
    <property type="match status" value="1"/>
</dbReference>
<feature type="transmembrane region" description="Helical" evidence="8">
    <location>
        <begin position="174"/>
        <end position="194"/>
    </location>
</feature>
<evidence type="ECO:0000256" key="1">
    <source>
        <dbReference type="ARBA" id="ARBA00004141"/>
    </source>
</evidence>
<feature type="compositionally biased region" description="Basic and acidic residues" evidence="7">
    <location>
        <begin position="610"/>
        <end position="627"/>
    </location>
</feature>
<feature type="compositionally biased region" description="Basic and acidic residues" evidence="7">
    <location>
        <begin position="986"/>
        <end position="997"/>
    </location>
</feature>